<proteinExistence type="predicted"/>
<name>A0ABS3BMI9_9BACT</name>
<dbReference type="Proteomes" id="UP000664698">
    <property type="component" value="Unassembled WGS sequence"/>
</dbReference>
<dbReference type="PANTHER" id="PTHR41252">
    <property type="entry name" value="BLR2505 PROTEIN"/>
    <property type="match status" value="1"/>
</dbReference>
<evidence type="ECO:0000313" key="2">
    <source>
        <dbReference type="EMBL" id="MBN7800514.1"/>
    </source>
</evidence>
<dbReference type="RefSeq" id="WP_206568461.1">
    <property type="nucleotide sequence ID" value="NZ_JAFKCW010000001.1"/>
</dbReference>
<dbReference type="SUPFAM" id="SSF54427">
    <property type="entry name" value="NTF2-like"/>
    <property type="match status" value="1"/>
</dbReference>
<dbReference type="EMBL" id="JAFKCW010000001">
    <property type="protein sequence ID" value="MBN7800514.1"/>
    <property type="molecule type" value="Genomic_DNA"/>
</dbReference>
<comment type="caution">
    <text evidence="2">The sequence shown here is derived from an EMBL/GenBank/DDBJ whole genome shotgun (WGS) entry which is preliminary data.</text>
</comment>
<reference evidence="2 3" key="1">
    <citation type="submission" date="2021-03" db="EMBL/GenBank/DDBJ databases">
        <title>novel species isolated from a fishpond in China.</title>
        <authorList>
            <person name="Lu H."/>
            <person name="Cai Z."/>
        </authorList>
    </citation>
    <scope>NUCLEOTIDE SEQUENCE [LARGE SCALE GENOMIC DNA]</scope>
    <source>
        <strain evidence="2 3">JCM 31546</strain>
    </source>
</reference>
<dbReference type="Pfam" id="PF12680">
    <property type="entry name" value="SnoaL_2"/>
    <property type="match status" value="1"/>
</dbReference>
<sequence length="136" mass="14984">MTSAQNIQVIDTIYQAFAVGDMPTVLGKMHPKIKWNEAEGNSLADGNPYIGTDAVLTGVFARLGANHDYFNLMNIKLHGMDESMVLATLRYDAKVKATGKTYNAQVAHLWTLDDNGKITAFQQYVDTKKLAEAEMA</sequence>
<dbReference type="PANTHER" id="PTHR41252:SF1">
    <property type="entry name" value="BLR2505 PROTEIN"/>
    <property type="match status" value="1"/>
</dbReference>
<dbReference type="InterPro" id="IPR032710">
    <property type="entry name" value="NTF2-like_dom_sf"/>
</dbReference>
<gene>
    <name evidence="2" type="ORF">J0A67_06565</name>
</gene>
<keyword evidence="3" id="KW-1185">Reference proteome</keyword>
<feature type="domain" description="SnoaL-like" evidence="1">
    <location>
        <begin position="13"/>
        <end position="120"/>
    </location>
</feature>
<organism evidence="2 3">
    <name type="scientific">Algoriphagus aestuariicola</name>
    <dbReference type="NCBI Taxonomy" id="1852016"/>
    <lineage>
        <taxon>Bacteria</taxon>
        <taxon>Pseudomonadati</taxon>
        <taxon>Bacteroidota</taxon>
        <taxon>Cytophagia</taxon>
        <taxon>Cytophagales</taxon>
        <taxon>Cyclobacteriaceae</taxon>
        <taxon>Algoriphagus</taxon>
    </lineage>
</organism>
<evidence type="ECO:0000259" key="1">
    <source>
        <dbReference type="Pfam" id="PF12680"/>
    </source>
</evidence>
<dbReference type="Gene3D" id="3.10.450.50">
    <property type="match status" value="1"/>
</dbReference>
<dbReference type="InterPro" id="IPR037401">
    <property type="entry name" value="SnoaL-like"/>
</dbReference>
<accession>A0ABS3BMI9</accession>
<protein>
    <submittedName>
        <fullName evidence="2">Nuclear transport factor 2 family protein</fullName>
    </submittedName>
</protein>
<evidence type="ECO:0000313" key="3">
    <source>
        <dbReference type="Proteomes" id="UP000664698"/>
    </source>
</evidence>